<dbReference type="KEGG" id="spol:FH971_16365"/>
<evidence type="ECO:0000313" key="2">
    <source>
        <dbReference type="Proteomes" id="UP000319809"/>
    </source>
</evidence>
<accession>A0A4Y5YIR0</accession>
<dbReference type="RefSeq" id="WP_140235040.1">
    <property type="nucleotide sequence ID" value="NZ_CP041036.1"/>
</dbReference>
<dbReference type="Proteomes" id="UP000319809">
    <property type="component" value="Chromosome"/>
</dbReference>
<name>A0A4Y5YIR0_9GAMM</name>
<dbReference type="AlphaFoldDB" id="A0A4Y5YIR0"/>
<organism evidence="1 2">
    <name type="scientific">Shewanella polaris</name>
    <dbReference type="NCBI Taxonomy" id="2588449"/>
    <lineage>
        <taxon>Bacteria</taxon>
        <taxon>Pseudomonadati</taxon>
        <taxon>Pseudomonadota</taxon>
        <taxon>Gammaproteobacteria</taxon>
        <taxon>Alteromonadales</taxon>
        <taxon>Shewanellaceae</taxon>
        <taxon>Shewanella</taxon>
    </lineage>
</organism>
<sequence>MNGVKLNVISPKKLSASNISIVEYLELDPSKAVLLKYRKAHTFISEPNNCHLNIMVQCDKNGGQAVEGWIIGQDIRNNFLEARFHSVWLSPEGELIDFTPRTDLEKRIMFLPDPKRKIMLTTHNNIPAIMSYDSVKLINGVVQSVIKQIICIPQSDMIYKYGLADRS</sequence>
<evidence type="ECO:0000313" key="1">
    <source>
        <dbReference type="EMBL" id="QDE32399.1"/>
    </source>
</evidence>
<reference evidence="1 2" key="1">
    <citation type="submission" date="2019-06" db="EMBL/GenBank/DDBJ databases">
        <title>The genome of Shewanella sp. SM1901.</title>
        <authorList>
            <person name="Cha Q."/>
        </authorList>
    </citation>
    <scope>NUCLEOTIDE SEQUENCE [LARGE SCALE GENOMIC DNA]</scope>
    <source>
        <strain evidence="1 2">SM1901</strain>
    </source>
</reference>
<dbReference type="EMBL" id="CP041036">
    <property type="protein sequence ID" value="QDE32399.1"/>
    <property type="molecule type" value="Genomic_DNA"/>
</dbReference>
<keyword evidence="2" id="KW-1185">Reference proteome</keyword>
<protein>
    <submittedName>
        <fullName evidence="1">Uncharacterized protein</fullName>
    </submittedName>
</protein>
<proteinExistence type="predicted"/>
<gene>
    <name evidence="1" type="ORF">FH971_16365</name>
</gene>